<comment type="subunit">
    <text evidence="5">Homodimer.</text>
</comment>
<keyword evidence="5" id="KW-0028">Amino-acid biosynthesis</keyword>
<dbReference type="UniPathway" id="UPA00034">
    <property type="reaction ID" value="UER00027"/>
</dbReference>
<dbReference type="GO" id="GO:0008836">
    <property type="term" value="F:diaminopimelate decarboxylase activity"/>
    <property type="evidence" value="ECO:0007669"/>
    <property type="project" value="UniProtKB-UniRule"/>
</dbReference>
<dbReference type="PRINTS" id="PR01181">
    <property type="entry name" value="DAPDCRBXLASE"/>
</dbReference>
<evidence type="ECO:0000256" key="4">
    <source>
        <dbReference type="ARBA" id="ARBA00023239"/>
    </source>
</evidence>
<keyword evidence="3 5" id="KW-0663">Pyridoxal phosphate</keyword>
<feature type="modified residue" description="N6-(pyridoxal phosphate)lysine" evidence="5 7">
    <location>
        <position position="75"/>
    </location>
</feature>
<dbReference type="Pfam" id="PF02784">
    <property type="entry name" value="Orn_Arg_deC_N"/>
    <property type="match status" value="1"/>
</dbReference>
<dbReference type="eggNOG" id="COG0019">
    <property type="taxonomic scope" value="Bacteria"/>
</dbReference>
<sequence length="449" mass="48551">MCGFVAERAHILPETARRDESGQLWTGGVPLPRLAEQYGTPLYLYDVATIRAAIAAYRHGLESYPGETALVYAAKAFAAVGLLRLLASEGLGVDCVSEGELALARAAGVPAERLVLHGNNKSEEELRFALELGVGRIVVDNHDELERLVAIARSTGKTVPILLRLNPGVEPHDTHAYRRTGQLDSKFGLPIVTGDAEAAVARCLSTPELALLGFHVHIGSQLFDLIPYQRAIEQVFAFAGELSRRFAFSLREFSPGGGFGIPYTTEDPVLDLAEATAQVSRWVAEAASMAGLPLPRLVLEPGRSLVGRAGMALYRVGSVKRLPGIRTYVAVDGGMADNIRPALYGARYLALPVIERADRRRERVTLVGKYCESGDVLVRDAVLPEPVPGDLVAIPVAGAYCLAMASNYNLARRPVVVALEAGRVELWQRRETIADLLAREAGIEGARYR</sequence>
<comment type="similarity">
    <text evidence="5">Belongs to the Orn/Lys/Arg decarboxylase class-II family. LysA subfamily.</text>
</comment>
<gene>
    <name evidence="5 10" type="primary">lysA</name>
    <name evidence="10" type="ordered locus">trd_1714</name>
</gene>
<dbReference type="InterPro" id="IPR029066">
    <property type="entry name" value="PLP-binding_barrel"/>
</dbReference>
<dbReference type="HOGENOM" id="CLU_026444_0_1_0"/>
<reference evidence="10 11" key="1">
    <citation type="journal article" date="2009" name="PLoS ONE">
        <title>Complete genome sequence of the aerobic CO-oxidizing thermophile Thermomicrobium roseum.</title>
        <authorList>
            <person name="Wu D."/>
            <person name="Raymond J."/>
            <person name="Wu M."/>
            <person name="Chatterji S."/>
            <person name="Ren Q."/>
            <person name="Graham J.E."/>
            <person name="Bryant D.A."/>
            <person name="Robb F."/>
            <person name="Colman A."/>
            <person name="Tallon L.J."/>
            <person name="Badger J.H."/>
            <person name="Madupu R."/>
            <person name="Ward N.L."/>
            <person name="Eisen J.A."/>
        </authorList>
    </citation>
    <scope>NUCLEOTIDE SEQUENCE [LARGE SCALE GENOMIC DNA]</scope>
    <source>
        <strain evidence="11">ATCC 27502 / DSM 5159 / P-2</strain>
    </source>
</reference>
<dbReference type="GO" id="GO:0030170">
    <property type="term" value="F:pyridoxal phosphate binding"/>
    <property type="evidence" value="ECO:0007669"/>
    <property type="project" value="UniProtKB-UniRule"/>
</dbReference>
<organism evidence="10 11">
    <name type="scientific">Thermomicrobium roseum (strain ATCC 27502 / DSM 5159 / P-2)</name>
    <dbReference type="NCBI Taxonomy" id="309801"/>
    <lineage>
        <taxon>Bacteria</taxon>
        <taxon>Pseudomonadati</taxon>
        <taxon>Thermomicrobiota</taxon>
        <taxon>Thermomicrobia</taxon>
        <taxon>Thermomicrobiales</taxon>
        <taxon>Thermomicrobiaceae</taxon>
        <taxon>Thermomicrobium</taxon>
    </lineage>
</organism>
<dbReference type="PANTHER" id="PTHR43727:SF2">
    <property type="entry name" value="GROUP IV DECARBOXYLASE"/>
    <property type="match status" value="1"/>
</dbReference>
<keyword evidence="4 5" id="KW-0456">Lyase</keyword>
<dbReference type="Proteomes" id="UP000000447">
    <property type="component" value="Chromosome"/>
</dbReference>
<comment type="catalytic activity">
    <reaction evidence="5 8">
        <text>meso-2,6-diaminopimelate + H(+) = L-lysine + CO2</text>
        <dbReference type="Rhea" id="RHEA:15101"/>
        <dbReference type="ChEBI" id="CHEBI:15378"/>
        <dbReference type="ChEBI" id="CHEBI:16526"/>
        <dbReference type="ChEBI" id="CHEBI:32551"/>
        <dbReference type="ChEBI" id="CHEBI:57791"/>
        <dbReference type="EC" id="4.1.1.20"/>
    </reaction>
</comment>
<dbReference type="InterPro" id="IPR002986">
    <property type="entry name" value="DAP_deCOOHase_LysA"/>
</dbReference>
<dbReference type="InterPro" id="IPR000183">
    <property type="entry name" value="Orn/DAP/Arg_de-COase"/>
</dbReference>
<keyword evidence="11" id="KW-1185">Reference proteome</keyword>
<feature type="binding site" evidence="5">
    <location>
        <position position="258"/>
    </location>
    <ligand>
        <name>pyridoxal 5'-phosphate</name>
        <dbReference type="ChEBI" id="CHEBI:597326"/>
    </ligand>
</feature>
<dbReference type="EMBL" id="CP001275">
    <property type="protein sequence ID" value="ACM05171.1"/>
    <property type="molecule type" value="Genomic_DNA"/>
</dbReference>
<dbReference type="GO" id="GO:0009089">
    <property type="term" value="P:lysine biosynthetic process via diaminopimelate"/>
    <property type="evidence" value="ECO:0007669"/>
    <property type="project" value="UniProtKB-UniRule"/>
</dbReference>
<comment type="pathway">
    <text evidence="5 8">Amino-acid biosynthesis; L-lysine biosynthesis via DAP pathway; L-lysine from DL-2,6-diaminopimelate: step 1/1.</text>
</comment>
<feature type="binding site" evidence="5">
    <location>
        <position position="344"/>
    </location>
    <ligand>
        <name>substrate</name>
    </ligand>
</feature>
<keyword evidence="2 5" id="KW-0210">Decarboxylase</keyword>
<comment type="function">
    <text evidence="5">Specifically catalyzes the decarboxylation of meso-diaminopimelate (meso-DAP) to L-lysine.</text>
</comment>
<accession>B9L103</accession>
<dbReference type="InterPro" id="IPR022644">
    <property type="entry name" value="De-COase2_N"/>
</dbReference>
<feature type="binding site" evidence="5">
    <location>
        <position position="340"/>
    </location>
    <ligand>
        <name>substrate</name>
    </ligand>
</feature>
<dbReference type="Gene3D" id="3.20.20.10">
    <property type="entry name" value="Alanine racemase"/>
    <property type="match status" value="1"/>
</dbReference>
<dbReference type="FunFam" id="3.20.20.10:FF:000003">
    <property type="entry name" value="Diaminopimelate decarboxylase"/>
    <property type="match status" value="1"/>
</dbReference>
<feature type="domain" description="Orn/DAP/Arg decarboxylase 2 N-terminal" evidence="9">
    <location>
        <begin position="49"/>
        <end position="306"/>
    </location>
</feature>
<dbReference type="InterPro" id="IPR009006">
    <property type="entry name" value="Ala_racemase/Decarboxylase_C"/>
</dbReference>
<feature type="binding site" evidence="5">
    <location>
        <position position="372"/>
    </location>
    <ligand>
        <name>substrate</name>
    </ligand>
</feature>
<feature type="binding site" evidence="5">
    <location>
        <position position="303"/>
    </location>
    <ligand>
        <name>substrate</name>
    </ligand>
</feature>
<dbReference type="CDD" id="cd06828">
    <property type="entry name" value="PLPDE_III_DapDC"/>
    <property type="match status" value="1"/>
</dbReference>
<dbReference type="HAMAP" id="MF_02120">
    <property type="entry name" value="LysA"/>
    <property type="match status" value="1"/>
</dbReference>
<evidence type="ECO:0000259" key="9">
    <source>
        <dbReference type="Pfam" id="PF02784"/>
    </source>
</evidence>
<keyword evidence="5 8" id="KW-0457">Lysine biosynthesis</keyword>
<evidence type="ECO:0000256" key="3">
    <source>
        <dbReference type="ARBA" id="ARBA00022898"/>
    </source>
</evidence>
<feature type="binding site" evidence="5">
    <location>
        <position position="400"/>
    </location>
    <ligand>
        <name>pyridoxal 5'-phosphate</name>
        <dbReference type="ChEBI" id="CHEBI:597326"/>
    </ligand>
</feature>
<proteinExistence type="inferred from homology"/>
<dbReference type="RefSeq" id="WP_015922656.1">
    <property type="nucleotide sequence ID" value="NC_011959.1"/>
</dbReference>
<dbReference type="AlphaFoldDB" id="B9L103"/>
<evidence type="ECO:0000313" key="11">
    <source>
        <dbReference type="Proteomes" id="UP000000447"/>
    </source>
</evidence>
<dbReference type="InterPro" id="IPR022653">
    <property type="entry name" value="De-COase2_pyr-phos_BS"/>
</dbReference>
<dbReference type="STRING" id="309801.trd_1714"/>
<evidence type="ECO:0000313" key="10">
    <source>
        <dbReference type="EMBL" id="ACM05171.1"/>
    </source>
</evidence>
<feature type="binding site" evidence="5">
    <location>
        <begin position="300"/>
        <end position="303"/>
    </location>
    <ligand>
        <name>pyridoxal 5'-phosphate</name>
        <dbReference type="ChEBI" id="CHEBI:597326"/>
    </ligand>
</feature>
<evidence type="ECO:0000256" key="7">
    <source>
        <dbReference type="PIRSR" id="PIRSR600183-50"/>
    </source>
</evidence>
<evidence type="ECO:0000256" key="8">
    <source>
        <dbReference type="RuleBase" id="RU003738"/>
    </source>
</evidence>
<protein>
    <recommendedName>
        <fullName evidence="5 6">Diaminopimelate decarboxylase</fullName>
        <shortName evidence="5">DAP decarboxylase</shortName>
        <shortName evidence="5">DAPDC</shortName>
        <ecNumber evidence="5 6">4.1.1.20</ecNumber>
    </recommendedName>
</protein>
<dbReference type="KEGG" id="tro:trd_1714"/>
<evidence type="ECO:0000256" key="5">
    <source>
        <dbReference type="HAMAP-Rule" id="MF_02120"/>
    </source>
</evidence>
<feature type="active site" description="Proton donor" evidence="7">
    <location>
        <position position="371"/>
    </location>
</feature>
<dbReference type="OrthoDB" id="9802241at2"/>
<evidence type="ECO:0000256" key="1">
    <source>
        <dbReference type="ARBA" id="ARBA00001933"/>
    </source>
</evidence>
<evidence type="ECO:0000256" key="6">
    <source>
        <dbReference type="NCBIfam" id="TIGR01048"/>
    </source>
</evidence>
<evidence type="ECO:0000256" key="2">
    <source>
        <dbReference type="ARBA" id="ARBA00022793"/>
    </source>
</evidence>
<dbReference type="NCBIfam" id="TIGR01048">
    <property type="entry name" value="lysA"/>
    <property type="match status" value="1"/>
</dbReference>
<dbReference type="Gene3D" id="2.40.37.10">
    <property type="entry name" value="Lyase, Ornithine Decarboxylase, Chain A, domain 1"/>
    <property type="match status" value="1"/>
</dbReference>
<dbReference type="PANTHER" id="PTHR43727">
    <property type="entry name" value="DIAMINOPIMELATE DECARBOXYLASE"/>
    <property type="match status" value="1"/>
</dbReference>
<name>B9L103_THERP</name>
<comment type="cofactor">
    <cofactor evidence="1 5 7 8">
        <name>pyridoxal 5'-phosphate</name>
        <dbReference type="ChEBI" id="CHEBI:597326"/>
    </cofactor>
</comment>
<dbReference type="EC" id="4.1.1.20" evidence="5 6"/>
<feature type="binding site" evidence="5">
    <location>
        <position position="400"/>
    </location>
    <ligand>
        <name>substrate</name>
    </ligand>
</feature>
<dbReference type="PROSITE" id="PS00878">
    <property type="entry name" value="ODR_DC_2_1"/>
    <property type="match status" value="1"/>
</dbReference>
<dbReference type="PRINTS" id="PR01179">
    <property type="entry name" value="ODADCRBXLASE"/>
</dbReference>
<dbReference type="SUPFAM" id="SSF51419">
    <property type="entry name" value="PLP-binding barrel"/>
    <property type="match status" value="1"/>
</dbReference>
<dbReference type="SUPFAM" id="SSF50621">
    <property type="entry name" value="Alanine racemase C-terminal domain-like"/>
    <property type="match status" value="1"/>
</dbReference>